<dbReference type="OrthoDB" id="1491713at2"/>
<keyword evidence="1" id="KW-0732">Signal</keyword>
<reference evidence="2 3" key="1">
    <citation type="submission" date="2019-06" db="EMBL/GenBank/DDBJ databases">
        <title>A novel bacterium of genus Marinomonas, isolated from coastal sand.</title>
        <authorList>
            <person name="Huang H."/>
            <person name="Mo K."/>
            <person name="Hu Y."/>
        </authorList>
    </citation>
    <scope>NUCLEOTIDE SEQUENCE [LARGE SCALE GENOMIC DNA]</scope>
    <source>
        <strain evidence="2 3">HB171799</strain>
    </source>
</reference>
<dbReference type="Proteomes" id="UP000315901">
    <property type="component" value="Unassembled WGS sequence"/>
</dbReference>
<feature type="signal peptide" evidence="1">
    <location>
        <begin position="1"/>
        <end position="19"/>
    </location>
</feature>
<dbReference type="EMBL" id="VFRR01000007">
    <property type="protein sequence ID" value="TPE54053.1"/>
    <property type="molecule type" value="Genomic_DNA"/>
</dbReference>
<evidence type="ECO:0000313" key="3">
    <source>
        <dbReference type="Proteomes" id="UP000315901"/>
    </source>
</evidence>
<feature type="chain" id="PRO_5021474787" description="DUF3108 domain-containing protein" evidence="1">
    <location>
        <begin position="20"/>
        <end position="227"/>
    </location>
</feature>
<dbReference type="RefSeq" id="WP_140587661.1">
    <property type="nucleotide sequence ID" value="NZ_VFRR01000007.1"/>
</dbReference>
<dbReference type="AlphaFoldDB" id="A0A501WWG0"/>
<organism evidence="2 3">
    <name type="scientific">Maribrevibacterium harenarium</name>
    <dbReference type="NCBI Taxonomy" id="2589817"/>
    <lineage>
        <taxon>Bacteria</taxon>
        <taxon>Pseudomonadati</taxon>
        <taxon>Pseudomonadota</taxon>
        <taxon>Gammaproteobacteria</taxon>
        <taxon>Oceanospirillales</taxon>
        <taxon>Oceanospirillaceae</taxon>
        <taxon>Maribrevibacterium</taxon>
    </lineage>
</organism>
<keyword evidence="3" id="KW-1185">Reference proteome</keyword>
<name>A0A501WWG0_9GAMM</name>
<comment type="caution">
    <text evidence="2">The sequence shown here is derived from an EMBL/GenBank/DDBJ whole genome shotgun (WGS) entry which is preliminary data.</text>
</comment>
<evidence type="ECO:0000256" key="1">
    <source>
        <dbReference type="SAM" id="SignalP"/>
    </source>
</evidence>
<sequence>MKQVSFSVFALSLSVASNAAVVGLAYDLKTGELIYTETHAYDAPYHTVEYHDPKGALFATKLLDYRDSSHAPAFEQINQLRGEVIRTKVDGSTLTLSYQASSDTKVDNATFPITNNLIVDAGFDQYVKANWQQLSEGKPLEIDYLVPSRASVVPFSVGAVDCLARTPAQARCFAITPEAWWLRMIVDPIIIAYDDTPRLLRFTGRGNIANQDGAYQSVDIFYQYEEN</sequence>
<proteinExistence type="predicted"/>
<accession>A0A501WWG0</accession>
<evidence type="ECO:0008006" key="4">
    <source>
        <dbReference type="Google" id="ProtNLM"/>
    </source>
</evidence>
<evidence type="ECO:0000313" key="2">
    <source>
        <dbReference type="EMBL" id="TPE54053.1"/>
    </source>
</evidence>
<gene>
    <name evidence="2" type="ORF">FJM67_05415</name>
</gene>
<protein>
    <recommendedName>
        <fullName evidence="4">DUF3108 domain-containing protein</fullName>
    </recommendedName>
</protein>